<dbReference type="EMBL" id="JANEYF010000177">
    <property type="protein sequence ID" value="KAJ8971664.1"/>
    <property type="molecule type" value="Genomic_DNA"/>
</dbReference>
<dbReference type="PANTHER" id="PTHR31569">
    <property type="entry name" value="SWIM-TYPE DOMAIN-CONTAINING PROTEIN"/>
    <property type="match status" value="1"/>
</dbReference>
<dbReference type="PANTHER" id="PTHR31569:SF4">
    <property type="entry name" value="SWIM-TYPE DOMAIN-CONTAINING PROTEIN"/>
    <property type="match status" value="1"/>
</dbReference>
<protein>
    <recommendedName>
        <fullName evidence="1">ZSWIM1/3 RNaseH-like domain-containing protein</fullName>
    </recommendedName>
</protein>
<comment type="caution">
    <text evidence="2">The sequence shown here is derived from an EMBL/GenBank/DDBJ whole genome shotgun (WGS) entry which is preliminary data.</text>
</comment>
<proteinExistence type="predicted"/>
<sequence length="116" mass="13832">MNDLKEVLNILQEDPNSYVEIMTDEVNTLQGIYFQTHQMKRCFSNYPELLLPDATYKLNNLRMPLYILMEIDGNFVACTFILQHENSISISYMLNIFKKQNLLWTRTRFWGEEITI</sequence>
<name>A0AAV8ZVD8_9CUCU</name>
<evidence type="ECO:0000313" key="2">
    <source>
        <dbReference type="EMBL" id="KAJ8971664.1"/>
    </source>
</evidence>
<evidence type="ECO:0000313" key="3">
    <source>
        <dbReference type="Proteomes" id="UP001162156"/>
    </source>
</evidence>
<gene>
    <name evidence="2" type="ORF">NQ314_000589</name>
</gene>
<organism evidence="2 3">
    <name type="scientific">Rhamnusium bicolor</name>
    <dbReference type="NCBI Taxonomy" id="1586634"/>
    <lineage>
        <taxon>Eukaryota</taxon>
        <taxon>Metazoa</taxon>
        <taxon>Ecdysozoa</taxon>
        <taxon>Arthropoda</taxon>
        <taxon>Hexapoda</taxon>
        <taxon>Insecta</taxon>
        <taxon>Pterygota</taxon>
        <taxon>Neoptera</taxon>
        <taxon>Endopterygota</taxon>
        <taxon>Coleoptera</taxon>
        <taxon>Polyphaga</taxon>
        <taxon>Cucujiformia</taxon>
        <taxon>Chrysomeloidea</taxon>
        <taxon>Cerambycidae</taxon>
        <taxon>Lepturinae</taxon>
        <taxon>Rhagiini</taxon>
        <taxon>Rhamnusium</taxon>
    </lineage>
</organism>
<reference evidence="2" key="1">
    <citation type="journal article" date="2023" name="Insect Mol. Biol.">
        <title>Genome sequencing provides insights into the evolution of gene families encoding plant cell wall-degrading enzymes in longhorned beetles.</title>
        <authorList>
            <person name="Shin N.R."/>
            <person name="Okamura Y."/>
            <person name="Kirsch R."/>
            <person name="Pauchet Y."/>
        </authorList>
    </citation>
    <scope>NUCLEOTIDE SEQUENCE</scope>
    <source>
        <strain evidence="2">RBIC_L_NR</strain>
    </source>
</reference>
<dbReference type="InterPro" id="IPR052579">
    <property type="entry name" value="Zinc_finger_SWIM"/>
</dbReference>
<dbReference type="InterPro" id="IPR048324">
    <property type="entry name" value="ZSWIM1-3_RNaseH-like"/>
</dbReference>
<dbReference type="Proteomes" id="UP001162156">
    <property type="component" value="Unassembled WGS sequence"/>
</dbReference>
<feature type="domain" description="ZSWIM1/3 RNaseH-like" evidence="1">
    <location>
        <begin position="10"/>
        <end position="108"/>
    </location>
</feature>
<keyword evidence="3" id="KW-1185">Reference proteome</keyword>
<evidence type="ECO:0000259" key="1">
    <source>
        <dbReference type="Pfam" id="PF21056"/>
    </source>
</evidence>
<accession>A0AAV8ZVD8</accession>
<dbReference type="Pfam" id="PF21056">
    <property type="entry name" value="ZSWIM1-3_RNaseH-like"/>
    <property type="match status" value="1"/>
</dbReference>
<dbReference type="AlphaFoldDB" id="A0AAV8ZVD8"/>